<dbReference type="AlphaFoldDB" id="V5ZAU8"/>
<sequence>MPEADVFVGRQPASRQGKTRGELYQPHNKALRVQPVPEKNNNNQTPSKPEKLPYGSGLSPRRARC</sequence>
<protein>
    <submittedName>
        <fullName evidence="2">Uncharacterized protein</fullName>
    </submittedName>
</protein>
<reference evidence="2 3" key="1">
    <citation type="journal article" date="2013" name="Syst. Appl. Microbiol.">
        <title>Phylogenetic position and virulence apparatus of the pear flower necrosis pathogen Erwinia piriflorinigrans CFBP 5888T as assessed by comparative genomics.</title>
        <authorList>
            <person name="Smits T.H."/>
            <person name="Rezzonico F."/>
            <person name="Lopez M.M."/>
            <person name="Blom J."/>
            <person name="Goesmann A."/>
            <person name="Frey J.E."/>
            <person name="Duffy B."/>
        </authorList>
    </citation>
    <scope>NUCLEOTIDE SEQUENCE [LARGE SCALE GENOMIC DNA]</scope>
    <source>
        <strain evidence="3">CFBP5888</strain>
    </source>
</reference>
<dbReference type="EMBL" id="CAHS01000021">
    <property type="protein sequence ID" value="CCG88483.1"/>
    <property type="molecule type" value="Genomic_DNA"/>
</dbReference>
<accession>V5ZAU8</accession>
<feature type="region of interest" description="Disordered" evidence="1">
    <location>
        <begin position="1"/>
        <end position="65"/>
    </location>
</feature>
<proteinExistence type="predicted"/>
<gene>
    <name evidence="2" type="ORF">EPIR_3120</name>
</gene>
<keyword evidence="3" id="KW-1185">Reference proteome</keyword>
<evidence type="ECO:0000313" key="2">
    <source>
        <dbReference type="EMBL" id="CCG88483.1"/>
    </source>
</evidence>
<organism evidence="2 3">
    <name type="scientific">Erwinia piriflorinigrans CFBP 5888</name>
    <dbReference type="NCBI Taxonomy" id="1161919"/>
    <lineage>
        <taxon>Bacteria</taxon>
        <taxon>Pseudomonadati</taxon>
        <taxon>Pseudomonadota</taxon>
        <taxon>Gammaproteobacteria</taxon>
        <taxon>Enterobacterales</taxon>
        <taxon>Erwiniaceae</taxon>
        <taxon>Erwinia</taxon>
    </lineage>
</organism>
<comment type="caution">
    <text evidence="2">The sequence shown here is derived from an EMBL/GenBank/DDBJ whole genome shotgun (WGS) entry which is preliminary data.</text>
</comment>
<evidence type="ECO:0000256" key="1">
    <source>
        <dbReference type="SAM" id="MobiDB-lite"/>
    </source>
</evidence>
<name>V5ZAU8_9GAMM</name>
<dbReference type="STRING" id="1161919.EPIR_3120"/>
<dbReference type="Proteomes" id="UP000018217">
    <property type="component" value="Unassembled WGS sequence"/>
</dbReference>
<evidence type="ECO:0000313" key="3">
    <source>
        <dbReference type="Proteomes" id="UP000018217"/>
    </source>
</evidence>